<keyword evidence="3" id="KW-0560">Oxidoreductase</keyword>
<dbReference type="OrthoDB" id="192739at2"/>
<reference evidence="3 4" key="1">
    <citation type="submission" date="2018-07" db="EMBL/GenBank/DDBJ databases">
        <title>Genomic Encyclopedia of Type Strains, Phase IV (KMG-IV): sequencing the most valuable type-strain genomes for metagenomic binning, comparative biology and taxonomic classification.</title>
        <authorList>
            <person name="Goeker M."/>
        </authorList>
    </citation>
    <scope>NUCLEOTIDE SEQUENCE [LARGE SCALE GENOMIC DNA]</scope>
    <source>
        <strain evidence="3 4">DSM 4134</strain>
    </source>
</reference>
<gene>
    <name evidence="3" type="ORF">C7460_1416</name>
</gene>
<dbReference type="Proteomes" id="UP000256779">
    <property type="component" value="Unassembled WGS sequence"/>
</dbReference>
<dbReference type="PROSITE" id="PS51819">
    <property type="entry name" value="VOC"/>
    <property type="match status" value="1"/>
</dbReference>
<dbReference type="InterPro" id="IPR004360">
    <property type="entry name" value="Glyas_Fos-R_dOase_dom"/>
</dbReference>
<organism evidence="3 4">
    <name type="scientific">Marinoscillum furvescens DSM 4134</name>
    <dbReference type="NCBI Taxonomy" id="1122208"/>
    <lineage>
        <taxon>Bacteria</taxon>
        <taxon>Pseudomonadati</taxon>
        <taxon>Bacteroidota</taxon>
        <taxon>Cytophagia</taxon>
        <taxon>Cytophagales</taxon>
        <taxon>Reichenbachiellaceae</taxon>
        <taxon>Marinoscillum</taxon>
    </lineage>
</organism>
<evidence type="ECO:0000259" key="2">
    <source>
        <dbReference type="PROSITE" id="PS51819"/>
    </source>
</evidence>
<dbReference type="PANTHER" id="PTHR36113:SF1">
    <property type="entry name" value="GLYOXALASE_BLEOMYCIN RESISTANCE PROTEIN_DIOXYGENASE"/>
    <property type="match status" value="1"/>
</dbReference>
<evidence type="ECO:0000256" key="1">
    <source>
        <dbReference type="SAM" id="SignalP"/>
    </source>
</evidence>
<dbReference type="GO" id="GO:0016829">
    <property type="term" value="F:lyase activity"/>
    <property type="evidence" value="ECO:0007669"/>
    <property type="project" value="UniProtKB-KW"/>
</dbReference>
<evidence type="ECO:0000313" key="4">
    <source>
        <dbReference type="Proteomes" id="UP000256779"/>
    </source>
</evidence>
<keyword evidence="1" id="KW-0732">Signal</keyword>
<name>A0A3D9KXB5_MARFU</name>
<dbReference type="SUPFAM" id="SSF54593">
    <property type="entry name" value="Glyoxalase/Bleomycin resistance protein/Dihydroxybiphenyl dioxygenase"/>
    <property type="match status" value="1"/>
</dbReference>
<dbReference type="PANTHER" id="PTHR36113">
    <property type="entry name" value="LYASE, PUTATIVE-RELATED-RELATED"/>
    <property type="match status" value="1"/>
</dbReference>
<proteinExistence type="predicted"/>
<dbReference type="InterPro" id="IPR029068">
    <property type="entry name" value="Glyas_Bleomycin-R_OHBP_Dase"/>
</dbReference>
<sequence>MKHLIFILMMGYGLFATAQDFQPKAKIDHLAIVVDDLQRSTSFYEDVFGLTEITNQTQNPDIRWYQFADGVELHIIKRSKEGIRVKKDLHLAVAINNLDAFMKMLDEKGVAYENWPGKPAQSNTRPDGIRQVYLQDPDGYWIEVNDADRF</sequence>
<dbReference type="InterPro" id="IPR037523">
    <property type="entry name" value="VOC_core"/>
</dbReference>
<comment type="caution">
    <text evidence="3">The sequence shown here is derived from an EMBL/GenBank/DDBJ whole genome shotgun (WGS) entry which is preliminary data.</text>
</comment>
<feature type="chain" id="PRO_5017548713" evidence="1">
    <location>
        <begin position="19"/>
        <end position="150"/>
    </location>
</feature>
<dbReference type="AlphaFoldDB" id="A0A3D9KXB5"/>
<keyword evidence="3" id="KW-0223">Dioxygenase</keyword>
<feature type="signal peptide" evidence="1">
    <location>
        <begin position="1"/>
        <end position="18"/>
    </location>
</feature>
<dbReference type="Gene3D" id="3.10.180.10">
    <property type="entry name" value="2,3-Dihydroxybiphenyl 1,2-Dioxygenase, domain 1"/>
    <property type="match status" value="1"/>
</dbReference>
<protein>
    <submittedName>
        <fullName evidence="3">Catechol 2,3-dioxygenase-like lactoylglutathione lyase family enzyme</fullName>
    </submittedName>
</protein>
<dbReference type="RefSeq" id="WP_115870521.1">
    <property type="nucleotide sequence ID" value="NZ_QREG01000041.1"/>
</dbReference>
<accession>A0A3D9KXB5</accession>
<evidence type="ECO:0000313" key="3">
    <source>
        <dbReference type="EMBL" id="RED91497.1"/>
    </source>
</evidence>
<keyword evidence="4" id="KW-1185">Reference proteome</keyword>
<feature type="domain" description="VOC" evidence="2">
    <location>
        <begin position="26"/>
        <end position="147"/>
    </location>
</feature>
<dbReference type="GO" id="GO:0051213">
    <property type="term" value="F:dioxygenase activity"/>
    <property type="evidence" value="ECO:0007669"/>
    <property type="project" value="UniProtKB-KW"/>
</dbReference>
<dbReference type="InterPro" id="IPR051332">
    <property type="entry name" value="Fosfomycin_Res_Enzymes"/>
</dbReference>
<dbReference type="EMBL" id="QREG01000041">
    <property type="protein sequence ID" value="RED91497.1"/>
    <property type="molecule type" value="Genomic_DNA"/>
</dbReference>
<dbReference type="Pfam" id="PF00903">
    <property type="entry name" value="Glyoxalase"/>
    <property type="match status" value="1"/>
</dbReference>
<keyword evidence="3" id="KW-0456">Lyase</keyword>